<comment type="caution">
    <text evidence="3">The sequence shown here is derived from an EMBL/GenBank/DDBJ whole genome shotgun (WGS) entry which is preliminary data.</text>
</comment>
<evidence type="ECO:0000256" key="1">
    <source>
        <dbReference type="SAM" id="MobiDB-lite"/>
    </source>
</evidence>
<evidence type="ECO:0000256" key="2">
    <source>
        <dbReference type="SAM" id="SignalP"/>
    </source>
</evidence>
<proteinExistence type="predicted"/>
<feature type="region of interest" description="Disordered" evidence="1">
    <location>
        <begin position="274"/>
        <end position="294"/>
    </location>
</feature>
<evidence type="ECO:0000313" key="3">
    <source>
        <dbReference type="EMBL" id="KAK9498683.1"/>
    </source>
</evidence>
<reference evidence="3 4" key="1">
    <citation type="submission" date="2022-12" db="EMBL/GenBank/DDBJ databases">
        <title>Chromosome-level genome assembly of true bugs.</title>
        <authorList>
            <person name="Ma L."/>
            <person name="Li H."/>
        </authorList>
    </citation>
    <scope>NUCLEOTIDE SEQUENCE [LARGE SCALE GENOMIC DNA]</scope>
    <source>
        <strain evidence="3">Lab_2022b</strain>
    </source>
</reference>
<protein>
    <submittedName>
        <fullName evidence="3">Uncharacterized protein</fullName>
    </submittedName>
</protein>
<feature type="region of interest" description="Disordered" evidence="1">
    <location>
        <begin position="187"/>
        <end position="227"/>
    </location>
</feature>
<evidence type="ECO:0000313" key="4">
    <source>
        <dbReference type="Proteomes" id="UP001461498"/>
    </source>
</evidence>
<dbReference type="AlphaFoldDB" id="A0AAW1CLV3"/>
<accession>A0AAW1CLV3</accession>
<feature type="compositionally biased region" description="Pro residues" evidence="1">
    <location>
        <begin position="191"/>
        <end position="200"/>
    </location>
</feature>
<dbReference type="Proteomes" id="UP001461498">
    <property type="component" value="Unassembled WGS sequence"/>
</dbReference>
<feature type="signal peptide" evidence="2">
    <location>
        <begin position="1"/>
        <end position="19"/>
    </location>
</feature>
<organism evidence="3 4">
    <name type="scientific">Rhynocoris fuscipes</name>
    <dbReference type="NCBI Taxonomy" id="488301"/>
    <lineage>
        <taxon>Eukaryota</taxon>
        <taxon>Metazoa</taxon>
        <taxon>Ecdysozoa</taxon>
        <taxon>Arthropoda</taxon>
        <taxon>Hexapoda</taxon>
        <taxon>Insecta</taxon>
        <taxon>Pterygota</taxon>
        <taxon>Neoptera</taxon>
        <taxon>Paraneoptera</taxon>
        <taxon>Hemiptera</taxon>
        <taxon>Heteroptera</taxon>
        <taxon>Panheteroptera</taxon>
        <taxon>Cimicomorpha</taxon>
        <taxon>Reduviidae</taxon>
        <taxon>Harpactorinae</taxon>
        <taxon>Harpactorini</taxon>
        <taxon>Rhynocoris</taxon>
    </lineage>
</organism>
<feature type="compositionally biased region" description="Polar residues" evidence="1">
    <location>
        <begin position="345"/>
        <end position="360"/>
    </location>
</feature>
<gene>
    <name evidence="3" type="ORF">O3M35_003262</name>
</gene>
<keyword evidence="2" id="KW-0732">Signal</keyword>
<keyword evidence="4" id="KW-1185">Reference proteome</keyword>
<feature type="region of interest" description="Disordered" evidence="1">
    <location>
        <begin position="345"/>
        <end position="366"/>
    </location>
</feature>
<sequence length="732" mass="80956">MRMRAVYIIILMMLKMTLADIGEKLRLGHNVKNVPKKNFNAGLQAPGSTFRDNIAEATSHSGSNGEDNLERLCNDPFHSFLCKPVGPRKNIFDGRLRPGAQVPSNLKSGEAQLAAGIQSSFSFDSPSFADGPSNQYLPSKFEPLPPRQENLQLLVPIQQPQQNVFNYAPPPPAPVITTTTLRPTTFRPFTTQPPKPPVQTFPPSTTKSPQFTFPVQTPPPLPSNSYLPVDQIDVRQSSSSNLFPLLQGSAQLSTGIPFRPLQQQGEAQLAEGIPASTPLRQGGSNLAEGRQNKEERHHTLEELCNDAFHSFLCKPITKPRKRIDGRIRPGAKIPPNVLQALSTSGSNAQKLPPRQQTGSAQLAEGIPNPNTFQGYYYPVPEIIPTFTFQATNQLPVQNFLIPNQKVTPEKVPERIPPPKYQSFTSQATSQQSFQNFLVPKPKVTPDKVPERIPPPKFQLSNQNSIQTNQVQNFLTTKIPPPSTQNLFSSSNQLSQNLFTLNPYITSTPCIHTPVIYQNPIAEPAQISQLTLLNSVNQLNQDGYQYSTPQAPFTFPTTTQKPITSTNILFIPSFNNEIVSTTERPTESTTNGYDYPKPSTPFTIPPRNYQIQTETQSAIPSNNQPSVITTPRPQLNNGNEGYYYQKPEQQFTLPTTTTTTAAPTDEGYSYPKPGTPFTLPARTQLTNGPQFNTVLTPVVYNQQYQIPVNTILSEDTNGDDPLPPASQFVILKP</sequence>
<name>A0AAW1CLV3_9HEMI</name>
<feature type="chain" id="PRO_5043497554" evidence="2">
    <location>
        <begin position="20"/>
        <end position="732"/>
    </location>
</feature>
<dbReference type="EMBL" id="JAPXFL010000012">
    <property type="protein sequence ID" value="KAK9498683.1"/>
    <property type="molecule type" value="Genomic_DNA"/>
</dbReference>